<feature type="compositionally biased region" description="Polar residues" evidence="1">
    <location>
        <begin position="342"/>
        <end position="352"/>
    </location>
</feature>
<feature type="region of interest" description="Disordered" evidence="1">
    <location>
        <begin position="143"/>
        <end position="186"/>
    </location>
</feature>
<dbReference type="PROSITE" id="PS51257">
    <property type="entry name" value="PROKAR_LIPOPROTEIN"/>
    <property type="match status" value="1"/>
</dbReference>
<sequence>MIFPSLRTHASTILLVIGCCSYTFFRSTTIESNRGDRLSLEGTNLPGIPAAGDDDDHEEEEGPELSSEDELDPYERYRRYLEDDQGGDDYVTDPESDDYVSDLVGTEEYRVGGGARNRRGREIPIPNRTPQLIRSEEEIRKEAEISDGEVEQKIKNRESQIRPFMEAPPEDDEQRRSGNRALEQKDSHFPFKMEAAMRGGAVQLGGGGGVVVPPPSFLVQTPEFKLPMVPMFKPTPLLLDFHRLMINSPLMIPNFDWHPLFSPNLRRPPPQPDSTGGSSAADGKDSLKKTEQQGDMNRVDDDLMEIDKILNPDPQPSLPGTSIPLPPSDSTGRSRAVHGNHPQVTNMFQNIDQQQPPLPPALPQPPRPDFTGGRSASSGHDDQRTMQEADISEVDDNFPEIEQQGGEKRQKLN</sequence>
<evidence type="ECO:0000313" key="3">
    <source>
        <dbReference type="Proteomes" id="UP001497516"/>
    </source>
</evidence>
<feature type="compositionally biased region" description="Acidic residues" evidence="1">
    <location>
        <begin position="390"/>
        <end position="399"/>
    </location>
</feature>
<dbReference type="Proteomes" id="UP001497516">
    <property type="component" value="Chromosome 8"/>
</dbReference>
<evidence type="ECO:0000313" key="2">
    <source>
        <dbReference type="EMBL" id="CAL1408713.1"/>
    </source>
</evidence>
<proteinExistence type="predicted"/>
<evidence type="ECO:0008006" key="4">
    <source>
        <dbReference type="Google" id="ProtNLM"/>
    </source>
</evidence>
<dbReference type="AlphaFoldDB" id="A0AAV2GG82"/>
<feature type="compositionally biased region" description="Basic and acidic residues" evidence="1">
    <location>
        <begin position="143"/>
        <end position="160"/>
    </location>
</feature>
<feature type="region of interest" description="Disordered" evidence="1">
    <location>
        <begin position="263"/>
        <end position="413"/>
    </location>
</feature>
<feature type="region of interest" description="Disordered" evidence="1">
    <location>
        <begin position="36"/>
        <end position="74"/>
    </location>
</feature>
<protein>
    <recommendedName>
        <fullName evidence="4">Secreted protein</fullName>
    </recommendedName>
</protein>
<accession>A0AAV2GG82</accession>
<organism evidence="2 3">
    <name type="scientific">Linum trigynum</name>
    <dbReference type="NCBI Taxonomy" id="586398"/>
    <lineage>
        <taxon>Eukaryota</taxon>
        <taxon>Viridiplantae</taxon>
        <taxon>Streptophyta</taxon>
        <taxon>Embryophyta</taxon>
        <taxon>Tracheophyta</taxon>
        <taxon>Spermatophyta</taxon>
        <taxon>Magnoliopsida</taxon>
        <taxon>eudicotyledons</taxon>
        <taxon>Gunneridae</taxon>
        <taxon>Pentapetalae</taxon>
        <taxon>rosids</taxon>
        <taxon>fabids</taxon>
        <taxon>Malpighiales</taxon>
        <taxon>Linaceae</taxon>
        <taxon>Linum</taxon>
    </lineage>
</organism>
<reference evidence="2 3" key="1">
    <citation type="submission" date="2024-04" db="EMBL/GenBank/DDBJ databases">
        <authorList>
            <person name="Fracassetti M."/>
        </authorList>
    </citation>
    <scope>NUCLEOTIDE SEQUENCE [LARGE SCALE GENOMIC DNA]</scope>
</reference>
<feature type="compositionally biased region" description="Basic and acidic residues" evidence="1">
    <location>
        <begin position="282"/>
        <end position="310"/>
    </location>
</feature>
<keyword evidence="3" id="KW-1185">Reference proteome</keyword>
<feature type="compositionally biased region" description="Acidic residues" evidence="1">
    <location>
        <begin position="52"/>
        <end position="72"/>
    </location>
</feature>
<gene>
    <name evidence="2" type="ORF">LTRI10_LOCUS48286</name>
</gene>
<feature type="compositionally biased region" description="Pro residues" evidence="1">
    <location>
        <begin position="356"/>
        <end position="368"/>
    </location>
</feature>
<dbReference type="EMBL" id="OZ034821">
    <property type="protein sequence ID" value="CAL1408713.1"/>
    <property type="molecule type" value="Genomic_DNA"/>
</dbReference>
<evidence type="ECO:0000256" key="1">
    <source>
        <dbReference type="SAM" id="MobiDB-lite"/>
    </source>
</evidence>
<name>A0AAV2GG82_9ROSI</name>